<dbReference type="RefSeq" id="WP_331791956.1">
    <property type="nucleotide sequence ID" value="NZ_BAAAUO010000001.1"/>
</dbReference>
<dbReference type="Gene3D" id="3.90.550.10">
    <property type="entry name" value="Spore Coat Polysaccharide Biosynthesis Protein SpsA, Chain A"/>
    <property type="match status" value="1"/>
</dbReference>
<feature type="domain" description="MobA-like NTP transferase" evidence="5">
    <location>
        <begin position="40"/>
        <end position="193"/>
    </location>
</feature>
<dbReference type="InterPro" id="IPR029044">
    <property type="entry name" value="Nucleotide-diphossugar_trans"/>
</dbReference>
<sequence>MSGWTLVIPVRGGAGKSRLDVPGVDRAALARAIGLDTIAAAQACPAVAQVVVVTADAEIAREISDACIVVTDPGSGLNDAVRAGLAVTDAAAPRAAMLGDLPALDTTDLEAVLAAAGRHEMAALPDAEGTGTTLITRTIAGELIPAFGENSFARHCAAGFVDLAREIDTGSGQPAVWSARRDLDTLDQLHEAEQLGLGIRSTALIQRSSGQGAASSVA</sequence>
<dbReference type="EC" id="2.7.7.68" evidence="6"/>
<evidence type="ECO:0000256" key="4">
    <source>
        <dbReference type="ARBA" id="ARBA00023134"/>
    </source>
</evidence>
<dbReference type="Pfam" id="PF12804">
    <property type="entry name" value="NTP_transf_3"/>
    <property type="match status" value="1"/>
</dbReference>
<accession>A0ABU7V7V9</accession>
<dbReference type="InterPro" id="IPR025877">
    <property type="entry name" value="MobA-like_NTP_Trfase"/>
</dbReference>
<dbReference type="PANTHER" id="PTHR40392:SF1">
    <property type="entry name" value="2-PHOSPHO-L-LACTATE GUANYLYLTRANSFERASE"/>
    <property type="match status" value="1"/>
</dbReference>
<evidence type="ECO:0000256" key="3">
    <source>
        <dbReference type="ARBA" id="ARBA00022741"/>
    </source>
</evidence>
<dbReference type="EMBL" id="JAZHOV010000006">
    <property type="protein sequence ID" value="MEF2255766.1"/>
    <property type="molecule type" value="Genomic_DNA"/>
</dbReference>
<gene>
    <name evidence="6" type="primary">cofC</name>
    <name evidence="6" type="ORF">V2V91_11575</name>
</gene>
<reference evidence="6 7" key="1">
    <citation type="submission" date="2024-01" db="EMBL/GenBank/DDBJ databases">
        <title>the genome sequence of strain Microbacterium schleiferi NBRC 15075.</title>
        <authorList>
            <person name="Ding Y."/>
            <person name="Zhang G."/>
        </authorList>
    </citation>
    <scope>NUCLEOTIDE SEQUENCE [LARGE SCALE GENOMIC DNA]</scope>
    <source>
        <strain evidence="6 7">NBRC 15075</strain>
    </source>
</reference>
<keyword evidence="2 6" id="KW-0548">Nucleotidyltransferase</keyword>
<dbReference type="SUPFAM" id="SSF53448">
    <property type="entry name" value="Nucleotide-diphospho-sugar transferases"/>
    <property type="match status" value="1"/>
</dbReference>
<dbReference type="Proteomes" id="UP001351900">
    <property type="component" value="Unassembled WGS sequence"/>
</dbReference>
<keyword evidence="3" id="KW-0547">Nucleotide-binding</keyword>
<organism evidence="6 7">
    <name type="scientific">Microbacterium schleiferi</name>
    <dbReference type="NCBI Taxonomy" id="69362"/>
    <lineage>
        <taxon>Bacteria</taxon>
        <taxon>Bacillati</taxon>
        <taxon>Actinomycetota</taxon>
        <taxon>Actinomycetes</taxon>
        <taxon>Micrococcales</taxon>
        <taxon>Microbacteriaceae</taxon>
        <taxon>Microbacterium</taxon>
    </lineage>
</organism>
<evidence type="ECO:0000313" key="6">
    <source>
        <dbReference type="EMBL" id="MEF2255766.1"/>
    </source>
</evidence>
<dbReference type="NCBIfam" id="TIGR03552">
    <property type="entry name" value="F420_cofC"/>
    <property type="match status" value="1"/>
</dbReference>
<proteinExistence type="predicted"/>
<protein>
    <submittedName>
        <fullName evidence="6">2-phospho-L-lactate guanylyltransferase</fullName>
        <ecNumber evidence="6">2.7.7.68</ecNumber>
    </submittedName>
</protein>
<evidence type="ECO:0000256" key="2">
    <source>
        <dbReference type="ARBA" id="ARBA00022695"/>
    </source>
</evidence>
<keyword evidence="1 6" id="KW-0808">Transferase</keyword>
<dbReference type="GO" id="GO:0043814">
    <property type="term" value="F:phospholactate guanylyltransferase activity"/>
    <property type="evidence" value="ECO:0007669"/>
    <property type="project" value="UniProtKB-EC"/>
</dbReference>
<dbReference type="InterPro" id="IPR002835">
    <property type="entry name" value="CofC"/>
</dbReference>
<evidence type="ECO:0000313" key="7">
    <source>
        <dbReference type="Proteomes" id="UP001351900"/>
    </source>
</evidence>
<comment type="caution">
    <text evidence="6">The sequence shown here is derived from an EMBL/GenBank/DDBJ whole genome shotgun (WGS) entry which is preliminary data.</text>
</comment>
<evidence type="ECO:0000256" key="1">
    <source>
        <dbReference type="ARBA" id="ARBA00022679"/>
    </source>
</evidence>
<evidence type="ECO:0000259" key="5">
    <source>
        <dbReference type="Pfam" id="PF12804"/>
    </source>
</evidence>
<dbReference type="PANTHER" id="PTHR40392">
    <property type="entry name" value="2-PHOSPHO-L-LACTATE GUANYLYLTRANSFERASE"/>
    <property type="match status" value="1"/>
</dbReference>
<keyword evidence="4" id="KW-0342">GTP-binding</keyword>
<name>A0ABU7V7V9_9MICO</name>
<keyword evidence="7" id="KW-1185">Reference proteome</keyword>